<feature type="domain" description="APS kinase" evidence="8">
    <location>
        <begin position="13"/>
        <end position="161"/>
    </location>
</feature>
<dbReference type="HAMAP" id="MF_00065">
    <property type="entry name" value="Adenylyl_sulf_kinase"/>
    <property type="match status" value="1"/>
</dbReference>
<evidence type="ECO:0000259" key="8">
    <source>
        <dbReference type="Pfam" id="PF01583"/>
    </source>
</evidence>
<dbReference type="GO" id="GO:0005524">
    <property type="term" value="F:ATP binding"/>
    <property type="evidence" value="ECO:0007669"/>
    <property type="project" value="UniProtKB-UniRule"/>
</dbReference>
<dbReference type="AlphaFoldDB" id="A0A941IFG3"/>
<dbReference type="GO" id="GO:0004781">
    <property type="term" value="F:sulfate adenylyltransferase (ATP) activity"/>
    <property type="evidence" value="ECO:0007669"/>
    <property type="project" value="TreeGrafter"/>
</dbReference>
<evidence type="ECO:0000256" key="2">
    <source>
        <dbReference type="ARBA" id="ARBA00012121"/>
    </source>
</evidence>
<dbReference type="InterPro" id="IPR059117">
    <property type="entry name" value="APS_kinase_dom"/>
</dbReference>
<name>A0A941IFG3_9BURK</name>
<dbReference type="Gene3D" id="3.40.50.300">
    <property type="entry name" value="P-loop containing nucleotide triphosphate hydrolases"/>
    <property type="match status" value="1"/>
</dbReference>
<keyword evidence="6" id="KW-0597">Phosphoprotein</keyword>
<dbReference type="InterPro" id="IPR050512">
    <property type="entry name" value="Sulf_AdTrans/APS_kinase"/>
</dbReference>
<evidence type="ECO:0000256" key="7">
    <source>
        <dbReference type="RuleBase" id="RU004347"/>
    </source>
</evidence>
<organism evidence="9 10">
    <name type="scientific">Undibacterium fentianense</name>
    <dbReference type="NCBI Taxonomy" id="2828728"/>
    <lineage>
        <taxon>Bacteria</taxon>
        <taxon>Pseudomonadati</taxon>
        <taxon>Pseudomonadota</taxon>
        <taxon>Betaproteobacteria</taxon>
        <taxon>Burkholderiales</taxon>
        <taxon>Oxalobacteraceae</taxon>
        <taxon>Undibacterium</taxon>
    </lineage>
</organism>
<evidence type="ECO:0000256" key="5">
    <source>
        <dbReference type="ARBA" id="ARBA00022840"/>
    </source>
</evidence>
<dbReference type="GO" id="GO:0004020">
    <property type="term" value="F:adenylylsulfate kinase activity"/>
    <property type="evidence" value="ECO:0007669"/>
    <property type="project" value="UniProtKB-UniRule"/>
</dbReference>
<keyword evidence="6 7" id="KW-0418">Kinase</keyword>
<comment type="similarity">
    <text evidence="6 7">Belongs to the APS kinase family.</text>
</comment>
<gene>
    <name evidence="6 9" type="primary">cysC</name>
    <name evidence="9" type="ORF">KDM90_11815</name>
</gene>
<comment type="caution">
    <text evidence="9">The sequence shown here is derived from an EMBL/GenBank/DDBJ whole genome shotgun (WGS) entry which is preliminary data.</text>
</comment>
<dbReference type="GO" id="GO:0019379">
    <property type="term" value="P:sulfate assimilation, phosphoadenylyl sulfate reduction by phosphoadenylyl-sulfate reductase (thioredoxin)"/>
    <property type="evidence" value="ECO:0007669"/>
    <property type="project" value="TreeGrafter"/>
</dbReference>
<dbReference type="SUPFAM" id="SSF52540">
    <property type="entry name" value="P-loop containing nucleoside triphosphate hydrolases"/>
    <property type="match status" value="1"/>
</dbReference>
<dbReference type="Proteomes" id="UP000678545">
    <property type="component" value="Unassembled WGS sequence"/>
</dbReference>
<evidence type="ECO:0000256" key="1">
    <source>
        <dbReference type="ARBA" id="ARBA00001823"/>
    </source>
</evidence>
<dbReference type="NCBIfam" id="NF003013">
    <property type="entry name" value="PRK03846.1"/>
    <property type="match status" value="1"/>
</dbReference>
<sequence>MAIQSTSTPKFALTWWLTGLSGAGKSTLAQALAQRLRQQQMAVCVLDGDELRSGLSKDLGFSSADREEQARRVAEIAKILNQSGIFAIVALISPTEQGRQMARDIIGTERMTEVYVSTPLEVCQQRDVKGLYRQAKQELSLQLTGVRSPYQEPRNPEMTIDTSVLSIEEALAKLLGRLDGWDD</sequence>
<feature type="binding site" evidence="6">
    <location>
        <begin position="19"/>
        <end position="26"/>
    </location>
    <ligand>
        <name>ATP</name>
        <dbReference type="ChEBI" id="CHEBI:30616"/>
    </ligand>
</feature>
<dbReference type="Pfam" id="PF01583">
    <property type="entry name" value="APS_kinase"/>
    <property type="match status" value="1"/>
</dbReference>
<keyword evidence="5 6" id="KW-0067">ATP-binding</keyword>
<proteinExistence type="inferred from homology"/>
<dbReference type="NCBIfam" id="TIGR00455">
    <property type="entry name" value="apsK"/>
    <property type="match status" value="1"/>
</dbReference>
<dbReference type="PANTHER" id="PTHR42700:SF1">
    <property type="entry name" value="SULFATE ADENYLYLTRANSFERASE"/>
    <property type="match status" value="1"/>
</dbReference>
<protein>
    <recommendedName>
        <fullName evidence="2 6">Adenylyl-sulfate kinase</fullName>
        <ecNumber evidence="2 6">2.7.1.25</ecNumber>
    </recommendedName>
    <alternativeName>
        <fullName evidence="6">APS kinase</fullName>
    </alternativeName>
    <alternativeName>
        <fullName evidence="6">ATP adenosine-5'-phosphosulfate 3'-phosphotransferase</fullName>
    </alternativeName>
    <alternativeName>
        <fullName evidence="6">Adenosine-5'-phosphosulfate kinase</fullName>
    </alternativeName>
</protein>
<dbReference type="InterPro" id="IPR027417">
    <property type="entry name" value="P-loop_NTPase"/>
</dbReference>
<evidence type="ECO:0000256" key="3">
    <source>
        <dbReference type="ARBA" id="ARBA00022679"/>
    </source>
</evidence>
<dbReference type="EC" id="2.7.1.25" evidence="2 6"/>
<comment type="catalytic activity">
    <reaction evidence="1 6 7">
        <text>adenosine 5'-phosphosulfate + ATP = 3'-phosphoadenylyl sulfate + ADP + H(+)</text>
        <dbReference type="Rhea" id="RHEA:24152"/>
        <dbReference type="ChEBI" id="CHEBI:15378"/>
        <dbReference type="ChEBI" id="CHEBI:30616"/>
        <dbReference type="ChEBI" id="CHEBI:58243"/>
        <dbReference type="ChEBI" id="CHEBI:58339"/>
        <dbReference type="ChEBI" id="CHEBI:456216"/>
        <dbReference type="EC" id="2.7.1.25"/>
    </reaction>
</comment>
<keyword evidence="4 6" id="KW-0547">Nucleotide-binding</keyword>
<feature type="active site" description="Phosphoserine intermediate" evidence="6">
    <location>
        <position position="93"/>
    </location>
</feature>
<evidence type="ECO:0000313" key="9">
    <source>
        <dbReference type="EMBL" id="MBR7800686.1"/>
    </source>
</evidence>
<keyword evidence="3 6" id="KW-0808">Transferase</keyword>
<comment type="function">
    <text evidence="6 7">Catalyzes the synthesis of activated sulfate.</text>
</comment>
<dbReference type="RefSeq" id="WP_212675802.1">
    <property type="nucleotide sequence ID" value="NZ_JAGSPJ010000004.1"/>
</dbReference>
<keyword evidence="10" id="KW-1185">Reference proteome</keyword>
<dbReference type="PANTHER" id="PTHR42700">
    <property type="entry name" value="SULFATE ADENYLYLTRANSFERASE"/>
    <property type="match status" value="1"/>
</dbReference>
<dbReference type="InterPro" id="IPR002891">
    <property type="entry name" value="APS"/>
</dbReference>
<evidence type="ECO:0000313" key="10">
    <source>
        <dbReference type="Proteomes" id="UP000678545"/>
    </source>
</evidence>
<dbReference type="GO" id="GO:0070814">
    <property type="term" value="P:hydrogen sulfide biosynthetic process"/>
    <property type="evidence" value="ECO:0007669"/>
    <property type="project" value="UniProtKB-UniRule"/>
</dbReference>
<evidence type="ECO:0000256" key="6">
    <source>
        <dbReference type="HAMAP-Rule" id="MF_00065"/>
    </source>
</evidence>
<reference evidence="9" key="1">
    <citation type="submission" date="2021-04" db="EMBL/GenBank/DDBJ databases">
        <title>novel species isolated from subtropical streams in China.</title>
        <authorList>
            <person name="Lu H."/>
        </authorList>
    </citation>
    <scope>NUCLEOTIDE SEQUENCE</scope>
    <source>
        <strain evidence="9">FT137W</strain>
    </source>
</reference>
<evidence type="ECO:0000256" key="4">
    <source>
        <dbReference type="ARBA" id="ARBA00022741"/>
    </source>
</evidence>
<dbReference type="GO" id="GO:0010134">
    <property type="term" value="P:sulfate assimilation via adenylyl sulfate reduction"/>
    <property type="evidence" value="ECO:0007669"/>
    <property type="project" value="TreeGrafter"/>
</dbReference>
<accession>A0A941IFG3</accession>
<dbReference type="CDD" id="cd02027">
    <property type="entry name" value="APSK"/>
    <property type="match status" value="1"/>
</dbReference>
<comment type="pathway">
    <text evidence="6 7">Sulfur metabolism; hydrogen sulfide biosynthesis; sulfite from sulfate: step 2/3.</text>
</comment>
<dbReference type="EMBL" id="JAGSPJ010000004">
    <property type="protein sequence ID" value="MBR7800686.1"/>
    <property type="molecule type" value="Genomic_DNA"/>
</dbReference>
<dbReference type="GO" id="GO:0005737">
    <property type="term" value="C:cytoplasm"/>
    <property type="evidence" value="ECO:0007669"/>
    <property type="project" value="TreeGrafter"/>
</dbReference>